<dbReference type="AlphaFoldDB" id="A0A2I2F1M1"/>
<dbReference type="OrthoDB" id="5414547at2759"/>
<proteinExistence type="predicted"/>
<organism evidence="3 4">
    <name type="scientific">Aspergillus candidus</name>
    <dbReference type="NCBI Taxonomy" id="41067"/>
    <lineage>
        <taxon>Eukaryota</taxon>
        <taxon>Fungi</taxon>
        <taxon>Dikarya</taxon>
        <taxon>Ascomycota</taxon>
        <taxon>Pezizomycotina</taxon>
        <taxon>Eurotiomycetes</taxon>
        <taxon>Eurotiomycetidae</taxon>
        <taxon>Eurotiales</taxon>
        <taxon>Aspergillaceae</taxon>
        <taxon>Aspergillus</taxon>
        <taxon>Aspergillus subgen. Circumdati</taxon>
    </lineage>
</organism>
<evidence type="ECO:0000313" key="3">
    <source>
        <dbReference type="EMBL" id="PLB34498.1"/>
    </source>
</evidence>
<dbReference type="GO" id="GO:0000172">
    <property type="term" value="C:ribonuclease MRP complex"/>
    <property type="evidence" value="ECO:0007669"/>
    <property type="project" value="InterPro"/>
</dbReference>
<gene>
    <name evidence="3" type="ORF">BDW47DRAFT_77553</name>
</gene>
<accession>A0A2I2F1M1</accession>
<feature type="domain" description="RNase MRP protein 1 RNA binding" evidence="2">
    <location>
        <begin position="12"/>
        <end position="101"/>
    </location>
</feature>
<dbReference type="EMBL" id="KZ559178">
    <property type="protein sequence ID" value="PLB34498.1"/>
    <property type="molecule type" value="Genomic_DNA"/>
</dbReference>
<evidence type="ECO:0000313" key="4">
    <source>
        <dbReference type="Proteomes" id="UP000234585"/>
    </source>
</evidence>
<dbReference type="STRING" id="41067.A0A2I2F1M1"/>
<dbReference type="Proteomes" id="UP000234585">
    <property type="component" value="Unassembled WGS sequence"/>
</dbReference>
<dbReference type="PANTHER" id="PTHR37792">
    <property type="entry name" value="RIBONUCLEASE MRP PROTEIN SUBUNIT RMP1"/>
    <property type="match status" value="1"/>
</dbReference>
<keyword evidence="4" id="KW-1185">Reference proteome</keyword>
<protein>
    <recommendedName>
        <fullName evidence="2">RNase MRP protein 1 RNA binding domain-containing protein</fullName>
    </recommendedName>
</protein>
<feature type="region of interest" description="Disordered" evidence="1">
    <location>
        <begin position="143"/>
        <end position="190"/>
    </location>
</feature>
<dbReference type="InterPro" id="IPR047205">
    <property type="entry name" value="RMP1"/>
</dbReference>
<evidence type="ECO:0000259" key="2">
    <source>
        <dbReference type="Pfam" id="PF20945"/>
    </source>
</evidence>
<dbReference type="Pfam" id="PF20945">
    <property type="entry name" value="RMP1"/>
    <property type="match status" value="1"/>
</dbReference>
<dbReference type="GO" id="GO:0000466">
    <property type="term" value="P:maturation of 5.8S rRNA from tricistronic rRNA transcript (SSU-rRNA, 5.8S rRNA, LSU-rRNA)"/>
    <property type="evidence" value="ECO:0007669"/>
    <property type="project" value="TreeGrafter"/>
</dbReference>
<reference evidence="3 4" key="1">
    <citation type="submission" date="2017-12" db="EMBL/GenBank/DDBJ databases">
        <authorList>
            <consortium name="DOE Joint Genome Institute"/>
            <person name="Haridas S."/>
            <person name="Kjaerbolling I."/>
            <person name="Vesth T.C."/>
            <person name="Frisvad J.C."/>
            <person name="Nybo J.L."/>
            <person name="Theobald S."/>
            <person name="Kuo A."/>
            <person name="Bowyer P."/>
            <person name="Matsuda Y."/>
            <person name="Mondo S."/>
            <person name="Lyhne E.K."/>
            <person name="Kogle M.E."/>
            <person name="Clum A."/>
            <person name="Lipzen A."/>
            <person name="Salamov A."/>
            <person name="Ngan C.Y."/>
            <person name="Daum C."/>
            <person name="Chiniquy J."/>
            <person name="Barry K."/>
            <person name="LaButti K."/>
            <person name="Simmons B.A."/>
            <person name="Magnuson J.K."/>
            <person name="Mortensen U.H."/>
            <person name="Larsen T.O."/>
            <person name="Grigoriev I.V."/>
            <person name="Baker S.E."/>
            <person name="Andersen M.R."/>
            <person name="Nordberg H.P."/>
            <person name="Cantor M.N."/>
            <person name="Hua S.X."/>
        </authorList>
    </citation>
    <scope>NUCLEOTIDE SEQUENCE [LARGE SCALE GENOMIC DNA]</scope>
    <source>
        <strain evidence="3 4">CBS 102.13</strain>
    </source>
</reference>
<dbReference type="GO" id="GO:0000294">
    <property type="term" value="P:nuclear-transcribed mRNA catabolic process, RNase MRP-dependent"/>
    <property type="evidence" value="ECO:0007669"/>
    <property type="project" value="TreeGrafter"/>
</dbReference>
<dbReference type="PANTHER" id="PTHR37792:SF1">
    <property type="entry name" value="RIBONUCLEASE MRP PROTEIN SUBUNIT RMP1"/>
    <property type="match status" value="1"/>
</dbReference>
<dbReference type="GO" id="GO:0042134">
    <property type="term" value="F:rRNA primary transcript binding"/>
    <property type="evidence" value="ECO:0007669"/>
    <property type="project" value="InterPro"/>
</dbReference>
<evidence type="ECO:0000256" key="1">
    <source>
        <dbReference type="SAM" id="MobiDB-lite"/>
    </source>
</evidence>
<dbReference type="GeneID" id="36526980"/>
<dbReference type="RefSeq" id="XP_024668510.1">
    <property type="nucleotide sequence ID" value="XM_024819820.1"/>
</dbReference>
<dbReference type="InterPro" id="IPR047204">
    <property type="entry name" value="RMP1_RBD"/>
</dbReference>
<sequence>MDKEKVIAVYSMLHLVFHRNKNQHGKTKWWKWLSLLKRATMNLLKSLECELARSRNKSIVDKHAKHLATSVVPKCYRAFSTVVADGQFSTLGIVLLATLARLTKAMAIDKKLGCPPQKSRVPAIPDRSYTPKEDIGEVLSRTQDHSGAAVDTETPTAHPTALGVRKNSDLGKKKRPGSTDVKKPKKIKKTKKDAIDELFASIR</sequence>
<name>A0A2I2F1M1_ASPCN</name>
<dbReference type="CDD" id="cd22573">
    <property type="entry name" value="RMP1_RBD"/>
    <property type="match status" value="1"/>
</dbReference>